<reference evidence="1" key="1">
    <citation type="submission" date="2021-05" db="EMBL/GenBank/DDBJ databases">
        <authorList>
            <person name="Pan Q."/>
            <person name="Jouanno E."/>
            <person name="Zahm M."/>
            <person name="Klopp C."/>
            <person name="Cabau C."/>
            <person name="Louis A."/>
            <person name="Berthelot C."/>
            <person name="Parey E."/>
            <person name="Roest Crollius H."/>
            <person name="Montfort J."/>
            <person name="Robinson-Rechavi M."/>
            <person name="Bouchez O."/>
            <person name="Lampietro C."/>
            <person name="Lopez Roques C."/>
            <person name="Donnadieu C."/>
            <person name="Postlethwait J."/>
            <person name="Bobe J."/>
            <person name="Dillon D."/>
            <person name="Chandos A."/>
            <person name="von Hippel F."/>
            <person name="Guiguen Y."/>
        </authorList>
    </citation>
    <scope>NUCLEOTIDE SEQUENCE</scope>
    <source>
        <strain evidence="1">YG-Jan2019</strain>
    </source>
</reference>
<evidence type="ECO:0000313" key="1">
    <source>
        <dbReference type="EMBL" id="KAJ7997385.1"/>
    </source>
</evidence>
<keyword evidence="2" id="KW-1185">Reference proteome</keyword>
<evidence type="ECO:0000313" key="2">
    <source>
        <dbReference type="Proteomes" id="UP001157502"/>
    </source>
</evidence>
<organism evidence="1 2">
    <name type="scientific">Dallia pectoralis</name>
    <name type="common">Alaska blackfish</name>
    <dbReference type="NCBI Taxonomy" id="75939"/>
    <lineage>
        <taxon>Eukaryota</taxon>
        <taxon>Metazoa</taxon>
        <taxon>Chordata</taxon>
        <taxon>Craniata</taxon>
        <taxon>Vertebrata</taxon>
        <taxon>Euteleostomi</taxon>
        <taxon>Actinopterygii</taxon>
        <taxon>Neopterygii</taxon>
        <taxon>Teleostei</taxon>
        <taxon>Protacanthopterygii</taxon>
        <taxon>Esociformes</taxon>
        <taxon>Umbridae</taxon>
        <taxon>Dallia</taxon>
    </lineage>
</organism>
<gene>
    <name evidence="1" type="ORF">DPEC_G00228440</name>
</gene>
<protein>
    <submittedName>
        <fullName evidence="1">Uncharacterized protein</fullName>
    </submittedName>
</protein>
<name>A0ACC2G1M5_DALPE</name>
<proteinExistence type="predicted"/>
<sequence length="144" mass="16429">MQICNVCSGDTPKYRCPACRIRYCSLSCYKTHKANDTCQPLRRSLPPAQELNASYSNAEETWTVEELLDDDDHSDKVPLQRLHQLGKSAELMELLQNPHLRQLIRHVDAADDKADAMKNAMSEPLFVELSDRCLQVVDKNDRVV</sequence>
<accession>A0ACC2G1M5</accession>
<dbReference type="Proteomes" id="UP001157502">
    <property type="component" value="Chromosome 19"/>
</dbReference>
<comment type="caution">
    <text evidence="1">The sequence shown here is derived from an EMBL/GenBank/DDBJ whole genome shotgun (WGS) entry which is preliminary data.</text>
</comment>
<dbReference type="EMBL" id="CM055746">
    <property type="protein sequence ID" value="KAJ7997385.1"/>
    <property type="molecule type" value="Genomic_DNA"/>
</dbReference>